<dbReference type="EMBL" id="OC328580">
    <property type="protein sequence ID" value="CAD7416682.1"/>
    <property type="molecule type" value="Genomic_DNA"/>
</dbReference>
<gene>
    <name evidence="1" type="ORF">TCEB3V08_LOCUS12768</name>
</gene>
<proteinExistence type="predicted"/>
<organism evidence="1">
    <name type="scientific">Timema cristinae</name>
    <name type="common">Walking stick</name>
    <dbReference type="NCBI Taxonomy" id="61476"/>
    <lineage>
        <taxon>Eukaryota</taxon>
        <taxon>Metazoa</taxon>
        <taxon>Ecdysozoa</taxon>
        <taxon>Arthropoda</taxon>
        <taxon>Hexapoda</taxon>
        <taxon>Insecta</taxon>
        <taxon>Pterygota</taxon>
        <taxon>Neoptera</taxon>
        <taxon>Polyneoptera</taxon>
        <taxon>Phasmatodea</taxon>
        <taxon>Timematodea</taxon>
        <taxon>Timematoidea</taxon>
        <taxon>Timematidae</taxon>
        <taxon>Timema</taxon>
    </lineage>
</organism>
<reference evidence="1" key="1">
    <citation type="submission" date="2020-11" db="EMBL/GenBank/DDBJ databases">
        <authorList>
            <person name="Tran Van P."/>
        </authorList>
    </citation>
    <scope>NUCLEOTIDE SEQUENCE</scope>
</reference>
<name>A0A7R9DL10_TIMCR</name>
<accession>A0A7R9DL10</accession>
<evidence type="ECO:0000313" key="1">
    <source>
        <dbReference type="EMBL" id="CAD7416682.1"/>
    </source>
</evidence>
<dbReference type="AlphaFoldDB" id="A0A7R9DL10"/>
<sequence length="129" mass="15136">MVLPVVDSFLPEAEQYLPRDPEEVLKTGQYDQWRDLIRQGYQELRSFFENSAIPNILEHYGFIKSSSEGIREIIKWQYVNQVQEGDTNGLLLNLLKTNITQTHNFQVKCLRSLDELESFNTRIARFSPK</sequence>
<protein>
    <submittedName>
        <fullName evidence="1">Uncharacterized protein</fullName>
    </submittedName>
</protein>